<accession>A0A374NW85</accession>
<dbReference type="PANTHER" id="PTHR33392">
    <property type="entry name" value="POLYISOPRENYL-TEICHOIC ACID--PEPTIDOGLYCAN TEICHOIC ACID TRANSFERASE TAGU"/>
    <property type="match status" value="1"/>
</dbReference>
<dbReference type="Proteomes" id="UP000262524">
    <property type="component" value="Unassembled WGS sequence"/>
</dbReference>
<organism evidence="5 6">
    <name type="scientific">Anaerobutyricum hallii</name>
    <dbReference type="NCBI Taxonomy" id="39488"/>
    <lineage>
        <taxon>Bacteria</taxon>
        <taxon>Bacillati</taxon>
        <taxon>Bacillota</taxon>
        <taxon>Clostridia</taxon>
        <taxon>Lachnospirales</taxon>
        <taxon>Lachnospiraceae</taxon>
        <taxon>Anaerobutyricum</taxon>
    </lineage>
</organism>
<dbReference type="RefSeq" id="WP_117981796.1">
    <property type="nucleotide sequence ID" value="NZ_CAUGUC010000012.1"/>
</dbReference>
<evidence type="ECO:0000313" key="6">
    <source>
        <dbReference type="Proteomes" id="UP000262524"/>
    </source>
</evidence>
<dbReference type="PANTHER" id="PTHR33392:SF6">
    <property type="entry name" value="POLYISOPRENYL-TEICHOIC ACID--PEPTIDOGLYCAN TEICHOIC ACID TRANSFERASE TAGU"/>
    <property type="match status" value="1"/>
</dbReference>
<evidence type="ECO:0000259" key="3">
    <source>
        <dbReference type="Pfam" id="PF03816"/>
    </source>
</evidence>
<proteinExistence type="inferred from homology"/>
<comment type="caution">
    <text evidence="5">The sequence shown here is derived from an EMBL/GenBank/DDBJ whole genome shotgun (WGS) entry which is preliminary data.</text>
</comment>
<evidence type="ECO:0000256" key="2">
    <source>
        <dbReference type="SAM" id="MobiDB-lite"/>
    </source>
</evidence>
<feature type="domain" description="Cell envelope-related transcriptional attenuator" evidence="3">
    <location>
        <begin position="125"/>
        <end position="249"/>
    </location>
</feature>
<sequence length="495" mass="53376">MMKKPSLIKRFFSFLLRLCVVLVLMAAIAVGSFEGVTYYLTGSFTSVKKAVKEETDQSGTEDSTEATTVDNKNMENTLVFVHDDMNNKDYTALNMYNTKTEAMDVLLLPCNAQVSVSSTLLKEIRNTMTEAGSSVNMADVARAFGDKKYEMFAKIVEDISGAKISGYDVISSTNFKKLLNVAGGVSYHFNNAISYRDTENILQTIDAGDVILDGTTAYALFTYMDGTDGEESSRLERVNTYLTSYMEALLSKNNTSAIAKKYDSLVTAEGKSGLTSTEDILKNLTTDALTIRIMQGSESKGIFTLDSQKVKLQVAGLAKQAEAYSQSSSSKSSTGTTSTSAATGSTESSKNYSIEIYNAAYVSGLAGQWESYLESEGYSISLVDSYQEEGPLSQTRINVTQDGMGQDLLTYFPDAEINVVDSISTGGDIQIYIGTDSTNVPAGSDSTTDTEDETVTDSSLDDESDSTDSTDSTDVGDDDDTTTSGGYDFGSDSEQ</sequence>
<dbReference type="Pfam" id="PF03816">
    <property type="entry name" value="LytR_cpsA_psr"/>
    <property type="match status" value="1"/>
</dbReference>
<protein>
    <submittedName>
        <fullName evidence="5">LytR family transcriptional regulator</fullName>
    </submittedName>
</protein>
<gene>
    <name evidence="5" type="ORF">DXD91_00120</name>
</gene>
<comment type="similarity">
    <text evidence="1">Belongs to the LytR/CpsA/Psr (LCP) family.</text>
</comment>
<dbReference type="AlphaFoldDB" id="A0A374NW85"/>
<evidence type="ECO:0000259" key="4">
    <source>
        <dbReference type="Pfam" id="PF13399"/>
    </source>
</evidence>
<dbReference type="EMBL" id="QSOE01000001">
    <property type="protein sequence ID" value="RGI92923.1"/>
    <property type="molecule type" value="Genomic_DNA"/>
</dbReference>
<name>A0A374NW85_9FIRM</name>
<evidence type="ECO:0000313" key="5">
    <source>
        <dbReference type="EMBL" id="RGI92923.1"/>
    </source>
</evidence>
<dbReference type="Pfam" id="PF13399">
    <property type="entry name" value="LytR_C"/>
    <property type="match status" value="1"/>
</dbReference>
<evidence type="ECO:0000256" key="1">
    <source>
        <dbReference type="ARBA" id="ARBA00006068"/>
    </source>
</evidence>
<feature type="region of interest" description="Disordered" evidence="2">
    <location>
        <begin position="436"/>
        <end position="495"/>
    </location>
</feature>
<feature type="compositionally biased region" description="Acidic residues" evidence="2">
    <location>
        <begin position="448"/>
        <end position="468"/>
    </location>
</feature>
<feature type="region of interest" description="Disordered" evidence="2">
    <location>
        <begin position="325"/>
        <end position="346"/>
    </location>
</feature>
<feature type="compositionally biased region" description="Low complexity" evidence="2">
    <location>
        <begin position="482"/>
        <end position="495"/>
    </location>
</feature>
<dbReference type="Gene3D" id="3.40.630.190">
    <property type="entry name" value="LCP protein"/>
    <property type="match status" value="1"/>
</dbReference>
<dbReference type="InterPro" id="IPR027381">
    <property type="entry name" value="LytR/CpsA/Psr_C"/>
</dbReference>
<dbReference type="InterPro" id="IPR050922">
    <property type="entry name" value="LytR/CpsA/Psr_CW_biosynth"/>
</dbReference>
<dbReference type="InterPro" id="IPR004474">
    <property type="entry name" value="LytR_CpsA_psr"/>
</dbReference>
<reference evidence="5 6" key="1">
    <citation type="submission" date="2018-08" db="EMBL/GenBank/DDBJ databases">
        <title>A genome reference for cultivated species of the human gut microbiota.</title>
        <authorList>
            <person name="Zou Y."/>
            <person name="Xue W."/>
            <person name="Luo G."/>
        </authorList>
    </citation>
    <scope>NUCLEOTIDE SEQUENCE [LARGE SCALE GENOMIC DNA]</scope>
    <source>
        <strain evidence="5 6">TM10-1AC</strain>
    </source>
</reference>
<feature type="domain" description="LytR/CpsA/Psr regulator C-terminal" evidence="4">
    <location>
        <begin position="352"/>
        <end position="436"/>
    </location>
</feature>